<dbReference type="Proteomes" id="UP000535415">
    <property type="component" value="Unassembled WGS sequence"/>
</dbReference>
<name>A0A7W9BJE1_9RHOB</name>
<dbReference type="EMBL" id="JACIJM010000003">
    <property type="protein sequence ID" value="MBB5721647.1"/>
    <property type="molecule type" value="Genomic_DNA"/>
</dbReference>
<organism evidence="1 2">
    <name type="scientific">Yoonia ponticola</name>
    <dbReference type="NCBI Taxonomy" id="1524255"/>
    <lineage>
        <taxon>Bacteria</taxon>
        <taxon>Pseudomonadati</taxon>
        <taxon>Pseudomonadota</taxon>
        <taxon>Alphaproteobacteria</taxon>
        <taxon>Rhodobacterales</taxon>
        <taxon>Paracoccaceae</taxon>
        <taxon>Yoonia</taxon>
    </lineage>
</organism>
<accession>A0A7W9BJE1</accession>
<sequence>MNRLAGSMIDKRRQHVAMFGDAGAVATLGDAAGFLSSAVQICAKH</sequence>
<proteinExistence type="predicted"/>
<keyword evidence="2" id="KW-1185">Reference proteome</keyword>
<reference evidence="1 2" key="1">
    <citation type="submission" date="2020-08" db="EMBL/GenBank/DDBJ databases">
        <title>Genomic Encyclopedia of Type Strains, Phase IV (KMG-IV): sequencing the most valuable type-strain genomes for metagenomic binning, comparative biology and taxonomic classification.</title>
        <authorList>
            <person name="Goeker M."/>
        </authorList>
    </citation>
    <scope>NUCLEOTIDE SEQUENCE [LARGE SCALE GENOMIC DNA]</scope>
    <source>
        <strain evidence="1 2">DSM 101064</strain>
    </source>
</reference>
<evidence type="ECO:0000313" key="2">
    <source>
        <dbReference type="Proteomes" id="UP000535415"/>
    </source>
</evidence>
<protein>
    <submittedName>
        <fullName evidence="1">Uncharacterized protein</fullName>
    </submittedName>
</protein>
<dbReference type="RefSeq" id="WP_183527195.1">
    <property type="nucleotide sequence ID" value="NZ_JACIJM010000003.1"/>
</dbReference>
<gene>
    <name evidence="1" type="ORF">FHS72_001259</name>
</gene>
<dbReference type="AlphaFoldDB" id="A0A7W9BJE1"/>
<evidence type="ECO:0000313" key="1">
    <source>
        <dbReference type="EMBL" id="MBB5721647.1"/>
    </source>
</evidence>
<comment type="caution">
    <text evidence="1">The sequence shown here is derived from an EMBL/GenBank/DDBJ whole genome shotgun (WGS) entry which is preliminary data.</text>
</comment>